<feature type="transmembrane region" description="Helical" evidence="11">
    <location>
        <begin position="132"/>
        <end position="150"/>
    </location>
</feature>
<evidence type="ECO:0000313" key="13">
    <source>
        <dbReference type="EMBL" id="KAK7036766.1"/>
    </source>
</evidence>
<comment type="subcellular location">
    <subcellularLocation>
        <location evidence="2">Golgi apparatus membrane</location>
        <topology evidence="2">Multi-pass membrane protein</topology>
    </subcellularLocation>
</comment>
<sequence length="601" mass="66426">MDPNYRYPNNQSLDAPFSSYPPPNQANFPSSSKPSTPAGPWATNVNLNLNQNGNRNPARTPSPTPSELKELKSGAIDWKGMMKWRFWIRKEWIWYYVALVIILVVTALVTIYHEQIVHALTPVTRWLHDHSWGWVVPILVLFVISFPPLFGHEIVAILCGLVWGLWIGFGIVAAGTFLGEVGNFYAFKYCCAARGEKLEKTRISYACLAKVVRDGGFKIALIARLSAIPGHFTTAVFSTCGMGIITFSLAAILSMPKQFITVYLGVLLEQAGSGTKNKTSDLITKIVLIITFIITIAAMWYILRQMNKVKPDVIYARRKARQVKMNRTTLYGNDSTEFNPNPNASETDIPLTAPGLSTNIENKATYPFSSEHQRGNSIHAPRPQRAVNATNMYGYSKSDDDLESAKSSSEHQHNYGYAYTPTRQSTDDVTWDTGAYSNAERRPSYPPGITPNPHPQRGFTTSPDHMDSTPQRNPSQRVPQPPQFSQPLSHSSALPRVAQTPTQTQYAYAISSPHSNPGSPSLPTPKFPSQPPASSPSPVLAPLSQPQHMAEPTDMTFHTAMGSISEYDGRNGSETSFAPPFGNGRRQQGSPPPPSYTTNLR</sequence>
<evidence type="ECO:0000256" key="1">
    <source>
        <dbReference type="ARBA" id="ARBA00002978"/>
    </source>
</evidence>
<evidence type="ECO:0000256" key="2">
    <source>
        <dbReference type="ARBA" id="ARBA00004653"/>
    </source>
</evidence>
<dbReference type="InterPro" id="IPR032816">
    <property type="entry name" value="VTT_dom"/>
</dbReference>
<evidence type="ECO:0000256" key="8">
    <source>
        <dbReference type="ARBA" id="ARBA00023034"/>
    </source>
</evidence>
<organism evidence="13 14">
    <name type="scientific">Paramarasmius palmivorus</name>
    <dbReference type="NCBI Taxonomy" id="297713"/>
    <lineage>
        <taxon>Eukaryota</taxon>
        <taxon>Fungi</taxon>
        <taxon>Dikarya</taxon>
        <taxon>Basidiomycota</taxon>
        <taxon>Agaricomycotina</taxon>
        <taxon>Agaricomycetes</taxon>
        <taxon>Agaricomycetidae</taxon>
        <taxon>Agaricales</taxon>
        <taxon>Marasmiineae</taxon>
        <taxon>Marasmiaceae</taxon>
        <taxon>Paramarasmius</taxon>
    </lineage>
</organism>
<keyword evidence="6 11" id="KW-0812">Transmembrane</keyword>
<feature type="transmembrane region" description="Helical" evidence="11">
    <location>
        <begin position="92"/>
        <end position="112"/>
    </location>
</feature>
<feature type="compositionally biased region" description="Polar residues" evidence="10">
    <location>
        <begin position="458"/>
        <end position="478"/>
    </location>
</feature>
<gene>
    <name evidence="13" type="ORF">VNI00_011432</name>
</gene>
<reference evidence="13 14" key="1">
    <citation type="submission" date="2024-01" db="EMBL/GenBank/DDBJ databases">
        <title>A draft genome for a cacao thread blight-causing isolate of Paramarasmius palmivorus.</title>
        <authorList>
            <person name="Baruah I.K."/>
            <person name="Bukari Y."/>
            <person name="Amoako-Attah I."/>
            <person name="Meinhardt L.W."/>
            <person name="Bailey B.A."/>
            <person name="Cohen S.P."/>
        </authorList>
    </citation>
    <scope>NUCLEOTIDE SEQUENCE [LARGE SCALE GENOMIC DNA]</scope>
    <source>
        <strain evidence="13 14">GH-12</strain>
    </source>
</reference>
<keyword evidence="8" id="KW-0333">Golgi apparatus</keyword>
<feature type="region of interest" description="Disordered" evidence="10">
    <location>
        <begin position="394"/>
        <end position="492"/>
    </location>
</feature>
<name>A0AAW0CF85_9AGAR</name>
<evidence type="ECO:0000256" key="10">
    <source>
        <dbReference type="SAM" id="MobiDB-lite"/>
    </source>
</evidence>
<dbReference type="GO" id="GO:0000139">
    <property type="term" value="C:Golgi membrane"/>
    <property type="evidence" value="ECO:0007669"/>
    <property type="project" value="UniProtKB-SubCell"/>
</dbReference>
<comment type="function">
    <text evidence="1">Golgi membrane protein involved in vesicular trafficking and spindle migration.</text>
</comment>
<dbReference type="EMBL" id="JAYKXP010000049">
    <property type="protein sequence ID" value="KAK7036766.1"/>
    <property type="molecule type" value="Genomic_DNA"/>
</dbReference>
<evidence type="ECO:0000256" key="6">
    <source>
        <dbReference type="ARBA" id="ARBA00022692"/>
    </source>
</evidence>
<evidence type="ECO:0000256" key="3">
    <source>
        <dbReference type="ARBA" id="ARBA00008640"/>
    </source>
</evidence>
<protein>
    <recommendedName>
        <fullName evidence="4">Golgi apparatus membrane protein TVP38</fullName>
    </recommendedName>
    <alternativeName>
        <fullName evidence="5">Golgi apparatus membrane protein tvp38</fullName>
    </alternativeName>
</protein>
<dbReference type="PANTHER" id="PTHR47549">
    <property type="entry name" value="GOLGI APPARATUS MEMBRANE PROTEIN TVP38-RELATED"/>
    <property type="match status" value="1"/>
</dbReference>
<feature type="transmembrane region" description="Helical" evidence="11">
    <location>
        <begin position="232"/>
        <end position="253"/>
    </location>
</feature>
<comment type="similarity">
    <text evidence="3">Belongs to the TVP38/TMEM64 family.</text>
</comment>
<evidence type="ECO:0000256" key="4">
    <source>
        <dbReference type="ARBA" id="ARBA00013533"/>
    </source>
</evidence>
<keyword evidence="9 11" id="KW-0472">Membrane</keyword>
<evidence type="ECO:0000313" key="14">
    <source>
        <dbReference type="Proteomes" id="UP001383192"/>
    </source>
</evidence>
<feature type="region of interest" description="Disordered" evidence="10">
    <location>
        <begin position="1"/>
        <end position="43"/>
    </location>
</feature>
<keyword evidence="14" id="KW-1185">Reference proteome</keyword>
<feature type="compositionally biased region" description="Pro residues" evidence="10">
    <location>
        <begin position="520"/>
        <end position="535"/>
    </location>
</feature>
<feature type="compositionally biased region" description="Low complexity" evidence="10">
    <location>
        <begin position="536"/>
        <end position="547"/>
    </location>
</feature>
<feature type="region of interest" description="Disordered" evidence="10">
    <location>
        <begin position="509"/>
        <end position="601"/>
    </location>
</feature>
<feature type="compositionally biased region" description="Polar residues" evidence="10">
    <location>
        <begin position="25"/>
        <end position="35"/>
    </location>
</feature>
<evidence type="ECO:0000259" key="12">
    <source>
        <dbReference type="Pfam" id="PF09335"/>
    </source>
</evidence>
<evidence type="ECO:0000256" key="11">
    <source>
        <dbReference type="SAM" id="Phobius"/>
    </source>
</evidence>
<feature type="transmembrane region" description="Helical" evidence="11">
    <location>
        <begin position="282"/>
        <end position="303"/>
    </location>
</feature>
<proteinExistence type="inferred from homology"/>
<dbReference type="InterPro" id="IPR051076">
    <property type="entry name" value="Golgi_membrane_TVP38/TMEM64"/>
</dbReference>
<dbReference type="Proteomes" id="UP001383192">
    <property type="component" value="Unassembled WGS sequence"/>
</dbReference>
<evidence type="ECO:0000256" key="7">
    <source>
        <dbReference type="ARBA" id="ARBA00022989"/>
    </source>
</evidence>
<comment type="caution">
    <text evidence="13">The sequence shown here is derived from an EMBL/GenBank/DDBJ whole genome shotgun (WGS) entry which is preliminary data.</text>
</comment>
<feature type="domain" description="VTT" evidence="12">
    <location>
        <begin position="152"/>
        <end position="266"/>
    </location>
</feature>
<dbReference type="PANTHER" id="PTHR47549:SF2">
    <property type="entry name" value="GOLGI APPARATUS MEMBRANE PROTEIN TVP38"/>
    <property type="match status" value="1"/>
</dbReference>
<evidence type="ECO:0000256" key="9">
    <source>
        <dbReference type="ARBA" id="ARBA00023136"/>
    </source>
</evidence>
<accession>A0AAW0CF85</accession>
<evidence type="ECO:0000256" key="5">
    <source>
        <dbReference type="ARBA" id="ARBA00020673"/>
    </source>
</evidence>
<feature type="compositionally biased region" description="Pro residues" evidence="10">
    <location>
        <begin position="444"/>
        <end position="454"/>
    </location>
</feature>
<feature type="compositionally biased region" description="Polar residues" evidence="10">
    <location>
        <begin position="509"/>
        <end position="519"/>
    </location>
</feature>
<dbReference type="Pfam" id="PF09335">
    <property type="entry name" value="VTT_dom"/>
    <property type="match status" value="1"/>
</dbReference>
<feature type="transmembrane region" description="Helical" evidence="11">
    <location>
        <begin position="157"/>
        <end position="178"/>
    </location>
</feature>
<keyword evidence="7 11" id="KW-1133">Transmembrane helix</keyword>
<dbReference type="AlphaFoldDB" id="A0AAW0CF85"/>